<dbReference type="RefSeq" id="WP_120241574.1">
    <property type="nucleotide sequence ID" value="NZ_RAPQ01000012.1"/>
</dbReference>
<dbReference type="Gene3D" id="2.40.160.60">
    <property type="entry name" value="Outer membrane protein transport protein (OMPP1/FadL/TodX)"/>
    <property type="match status" value="1"/>
</dbReference>
<evidence type="ECO:0000313" key="2">
    <source>
        <dbReference type="Proteomes" id="UP000284531"/>
    </source>
</evidence>
<organism evidence="1 2">
    <name type="scientific">Marinifilum flexuosum</name>
    <dbReference type="NCBI Taxonomy" id="1117708"/>
    <lineage>
        <taxon>Bacteria</taxon>
        <taxon>Pseudomonadati</taxon>
        <taxon>Bacteroidota</taxon>
        <taxon>Bacteroidia</taxon>
        <taxon>Marinilabiliales</taxon>
        <taxon>Marinifilaceae</taxon>
    </lineage>
</organism>
<keyword evidence="2" id="KW-1185">Reference proteome</keyword>
<name>A0A419WNE3_9BACT</name>
<comment type="caution">
    <text evidence="1">The sequence shown here is derived from an EMBL/GenBank/DDBJ whole genome shotgun (WGS) entry which is preliminary data.</text>
</comment>
<dbReference type="SUPFAM" id="SSF56935">
    <property type="entry name" value="Porins"/>
    <property type="match status" value="1"/>
</dbReference>
<dbReference type="EMBL" id="RAPQ01000012">
    <property type="protein sequence ID" value="RKD96926.1"/>
    <property type="molecule type" value="Genomic_DNA"/>
</dbReference>
<evidence type="ECO:0008006" key="3">
    <source>
        <dbReference type="Google" id="ProtNLM"/>
    </source>
</evidence>
<evidence type="ECO:0000313" key="1">
    <source>
        <dbReference type="EMBL" id="RKD96926.1"/>
    </source>
</evidence>
<protein>
    <recommendedName>
        <fullName evidence="3">Long-subunit fatty acid transport protein</fullName>
    </recommendedName>
</protein>
<dbReference type="AlphaFoldDB" id="A0A419WNE3"/>
<sequence>MARLMKSLKSVGKICFLIVIGLIYVSSDLSAQNNTSSPYSYYGYGELMTQDIINPAGLASLSYSDGGVLNINNPAALSQLDSLKFIFQFGMTAKFSKLKQGNDDDTFNDLNFSKLAFGFRAAPGYGVAVSLVPYTSLGYDITNIEYVEGGSDYIIRSLKGTGGLNQLVLSNGFRITKNLSLGVNGIYIFGNNSRDESIIPRGGGASTYLNSSKLISTGLNFNVGAQYQFNFVDNSIILGMKYQPKVGVRAKREVEVVNLGVIKYNDTDRGRYDVPEVYSVSLGMKKGKQLWVGADYLLEKWSETKKFEKENQLVDRNKFSLATIYKANDGYATKFFKKLTYRFGAFYDTGYMRVRDERIKTKGFSFGVGMPLARGKGMINMSFEFGQMGLTANNLVREDYGRINIELNLFENWFIKRKYH</sequence>
<gene>
    <name evidence="1" type="ORF">BXY64_3878</name>
</gene>
<dbReference type="Proteomes" id="UP000284531">
    <property type="component" value="Unassembled WGS sequence"/>
</dbReference>
<accession>A0A419WNE3</accession>
<dbReference type="OrthoDB" id="1491239at2"/>
<reference evidence="1 2" key="1">
    <citation type="submission" date="2018-09" db="EMBL/GenBank/DDBJ databases">
        <title>Genomic Encyclopedia of Archaeal and Bacterial Type Strains, Phase II (KMG-II): from individual species to whole genera.</title>
        <authorList>
            <person name="Goeker M."/>
        </authorList>
    </citation>
    <scope>NUCLEOTIDE SEQUENCE [LARGE SCALE GENOMIC DNA]</scope>
    <source>
        <strain evidence="1 2">DSM 21950</strain>
    </source>
</reference>
<proteinExistence type="predicted"/>